<feature type="domain" description="Pyrroline-5-carboxylate reductase catalytic N-terminal" evidence="1">
    <location>
        <begin position="3"/>
        <end position="88"/>
    </location>
</feature>
<evidence type="ECO:0000313" key="3">
    <source>
        <dbReference type="EMBL" id="PZP49136.1"/>
    </source>
</evidence>
<evidence type="ECO:0000259" key="1">
    <source>
        <dbReference type="Pfam" id="PF03807"/>
    </source>
</evidence>
<dbReference type="InterPro" id="IPR036291">
    <property type="entry name" value="NAD(P)-bd_dom_sf"/>
</dbReference>
<dbReference type="InterPro" id="IPR028939">
    <property type="entry name" value="P5C_Rdtase_cat_N"/>
</dbReference>
<dbReference type="EMBL" id="QFOI01000126">
    <property type="protein sequence ID" value="PZP49136.1"/>
    <property type="molecule type" value="Genomic_DNA"/>
</dbReference>
<comment type="caution">
    <text evidence="3">The sequence shown here is derived from an EMBL/GenBank/DDBJ whole genome shotgun (WGS) entry which is preliminary data.</text>
</comment>
<dbReference type="SUPFAM" id="SSF48179">
    <property type="entry name" value="6-phosphogluconate dehydrogenase C-terminal domain-like"/>
    <property type="match status" value="1"/>
</dbReference>
<dbReference type="Pfam" id="PF10728">
    <property type="entry name" value="DUF2520"/>
    <property type="match status" value="1"/>
</dbReference>
<dbReference type="AlphaFoldDB" id="A0A2W5GTH8"/>
<sequence length="260" mass="28848">MGIVIIGSGNVASIFACRLFENNIKIEQIVARNPVSGNALAGQLNAVFIQDISNVKTDADVYLITVQDDFLPMVADSLRGKISEKALVLHTTGSASIKVLEHISSQYGVLYPLQSLRKENVNSIEIPLFLDANNNSSFEKLENFAKNISPIIAFADDQQRIRLHIAAVFVSNFPNYLYVLAESFCKNHNIEFSNLLPLMKETTNRISFFSPKDIQTGPAARGDLGTIEKHTSILEKENPELLKVYEFLTNGILDTFLGKK</sequence>
<dbReference type="Pfam" id="PF03807">
    <property type="entry name" value="F420_oxidored"/>
    <property type="match status" value="1"/>
</dbReference>
<accession>A0A2W5GTH8</accession>
<dbReference type="Gene3D" id="1.10.1040.20">
    <property type="entry name" value="ProC-like, C-terminal domain"/>
    <property type="match status" value="1"/>
</dbReference>
<organism evidence="3 4">
    <name type="scientific">Pseudopedobacter saltans</name>
    <dbReference type="NCBI Taxonomy" id="151895"/>
    <lineage>
        <taxon>Bacteria</taxon>
        <taxon>Pseudomonadati</taxon>
        <taxon>Bacteroidota</taxon>
        <taxon>Sphingobacteriia</taxon>
        <taxon>Sphingobacteriales</taxon>
        <taxon>Sphingobacteriaceae</taxon>
        <taxon>Pseudopedobacter</taxon>
    </lineage>
</organism>
<reference evidence="3 4" key="1">
    <citation type="submission" date="2017-11" db="EMBL/GenBank/DDBJ databases">
        <title>Infants hospitalized years apart are colonized by the same room-sourced microbial strains.</title>
        <authorList>
            <person name="Brooks B."/>
            <person name="Olm M.R."/>
            <person name="Firek B.A."/>
            <person name="Baker R."/>
            <person name="Thomas B.C."/>
            <person name="Morowitz M.J."/>
            <person name="Banfield J.F."/>
        </authorList>
    </citation>
    <scope>NUCLEOTIDE SEQUENCE [LARGE SCALE GENOMIC DNA]</scope>
    <source>
        <strain evidence="3">S2_009_000_R2_76</strain>
    </source>
</reference>
<dbReference type="PANTHER" id="PTHR40459:SF1">
    <property type="entry name" value="CONSERVED HYPOTHETICAL ALANINE AND LEUCINE RICH PROTEIN"/>
    <property type="match status" value="1"/>
</dbReference>
<dbReference type="InterPro" id="IPR008927">
    <property type="entry name" value="6-PGluconate_DH-like_C_sf"/>
</dbReference>
<dbReference type="InterPro" id="IPR037108">
    <property type="entry name" value="TM1727-like_C_sf"/>
</dbReference>
<dbReference type="InterPro" id="IPR018931">
    <property type="entry name" value="DUF2520"/>
</dbReference>
<feature type="domain" description="DUF2520" evidence="2">
    <location>
        <begin position="126"/>
        <end position="250"/>
    </location>
</feature>
<dbReference type="PANTHER" id="PTHR40459">
    <property type="entry name" value="CONSERVED HYPOTHETICAL ALANINE AND LEUCINE RICH PROTEIN"/>
    <property type="match status" value="1"/>
</dbReference>
<dbReference type="Gene3D" id="3.40.50.720">
    <property type="entry name" value="NAD(P)-binding Rossmann-like Domain"/>
    <property type="match status" value="1"/>
</dbReference>
<gene>
    <name evidence="3" type="ORF">DI598_08560</name>
</gene>
<dbReference type="Proteomes" id="UP000249645">
    <property type="component" value="Unassembled WGS sequence"/>
</dbReference>
<dbReference type="SUPFAM" id="SSF51735">
    <property type="entry name" value="NAD(P)-binding Rossmann-fold domains"/>
    <property type="match status" value="1"/>
</dbReference>
<evidence type="ECO:0000313" key="4">
    <source>
        <dbReference type="Proteomes" id="UP000249645"/>
    </source>
</evidence>
<proteinExistence type="predicted"/>
<name>A0A2W5GTH8_9SPHI</name>
<protein>
    <submittedName>
        <fullName evidence="3">DUF2520 domain-containing protein</fullName>
    </submittedName>
</protein>
<evidence type="ECO:0000259" key="2">
    <source>
        <dbReference type="Pfam" id="PF10728"/>
    </source>
</evidence>